<evidence type="ECO:0000256" key="1">
    <source>
        <dbReference type="SAM" id="Phobius"/>
    </source>
</evidence>
<organism evidence="2 3">
    <name type="scientific">Paraburkholderia megapolitana</name>
    <dbReference type="NCBI Taxonomy" id="420953"/>
    <lineage>
        <taxon>Bacteria</taxon>
        <taxon>Pseudomonadati</taxon>
        <taxon>Pseudomonadota</taxon>
        <taxon>Betaproteobacteria</taxon>
        <taxon>Burkholderiales</taxon>
        <taxon>Burkholderiaceae</taxon>
        <taxon>Paraburkholderia</taxon>
    </lineage>
</organism>
<dbReference type="EMBL" id="FOQU01000006">
    <property type="protein sequence ID" value="SFJ24465.1"/>
    <property type="molecule type" value="Genomic_DNA"/>
</dbReference>
<sequence length="162" mass="18523">MGLGFAGPQACEQGMTIQIAAYTFVIMLITLAVFMIIYVVGSTVFVFLARLTFLGLDGIDHYRWLYPLFPQLRARREVREIAIRTCQKHSPDERVLGTSICANEPDRYVVMVRLGPSSIPLEFRGFKINWRPGLLIVAVQKDTYVDEVIVANERQKYLPRVR</sequence>
<dbReference type="Proteomes" id="UP000199548">
    <property type="component" value="Unassembled WGS sequence"/>
</dbReference>
<keyword evidence="3" id="KW-1185">Reference proteome</keyword>
<evidence type="ECO:0000313" key="2">
    <source>
        <dbReference type="EMBL" id="SFJ24465.1"/>
    </source>
</evidence>
<reference evidence="2 3" key="1">
    <citation type="submission" date="2016-10" db="EMBL/GenBank/DDBJ databases">
        <authorList>
            <person name="de Groot N.N."/>
        </authorList>
    </citation>
    <scope>NUCLEOTIDE SEQUENCE [LARGE SCALE GENOMIC DNA]</scope>
    <source>
        <strain evidence="2 3">LMG 23650</strain>
    </source>
</reference>
<accession>A0A1I3PSR7</accession>
<dbReference type="AlphaFoldDB" id="A0A1I3PSR7"/>
<name>A0A1I3PSR7_9BURK</name>
<keyword evidence="1" id="KW-1133">Transmembrane helix</keyword>
<keyword evidence="1" id="KW-0472">Membrane</keyword>
<gene>
    <name evidence="2" type="ORF">SAMN05192543_10657</name>
</gene>
<protein>
    <submittedName>
        <fullName evidence="2">Uncharacterized protein</fullName>
    </submittedName>
</protein>
<proteinExistence type="predicted"/>
<feature type="transmembrane region" description="Helical" evidence="1">
    <location>
        <begin position="20"/>
        <end position="48"/>
    </location>
</feature>
<evidence type="ECO:0000313" key="3">
    <source>
        <dbReference type="Proteomes" id="UP000199548"/>
    </source>
</evidence>
<keyword evidence="1" id="KW-0812">Transmembrane</keyword>